<dbReference type="EMBL" id="CM023470">
    <property type="protein sequence ID" value="KAH7980176.1"/>
    <property type="molecule type" value="Genomic_DNA"/>
</dbReference>
<dbReference type="Proteomes" id="UP000821865">
    <property type="component" value="Chromosome 1"/>
</dbReference>
<comment type="caution">
    <text evidence="1">The sequence shown here is derived from an EMBL/GenBank/DDBJ whole genome shotgun (WGS) entry which is preliminary data.</text>
</comment>
<protein>
    <submittedName>
        <fullName evidence="1">Uncharacterized protein</fullName>
    </submittedName>
</protein>
<evidence type="ECO:0000313" key="2">
    <source>
        <dbReference type="Proteomes" id="UP000821865"/>
    </source>
</evidence>
<proteinExistence type="predicted"/>
<sequence>MLEFPPKSIVEVEQNCYHVPNSSGTGTYEVWADIGLCSCTAGSQGAFCKHQAAVQQAFGGAFSNSPELTAADRIELGQLAGNSESVVRQ</sequence>
<accession>A0ACB8E0Q2</accession>
<organism evidence="1 2">
    <name type="scientific">Dermacentor silvarum</name>
    <name type="common">Tick</name>
    <dbReference type="NCBI Taxonomy" id="543639"/>
    <lineage>
        <taxon>Eukaryota</taxon>
        <taxon>Metazoa</taxon>
        <taxon>Ecdysozoa</taxon>
        <taxon>Arthropoda</taxon>
        <taxon>Chelicerata</taxon>
        <taxon>Arachnida</taxon>
        <taxon>Acari</taxon>
        <taxon>Parasitiformes</taxon>
        <taxon>Ixodida</taxon>
        <taxon>Ixodoidea</taxon>
        <taxon>Ixodidae</taxon>
        <taxon>Rhipicephalinae</taxon>
        <taxon>Dermacentor</taxon>
    </lineage>
</organism>
<name>A0ACB8E0Q2_DERSI</name>
<reference evidence="1" key="1">
    <citation type="submission" date="2020-05" db="EMBL/GenBank/DDBJ databases">
        <title>Large-scale comparative analyses of tick genomes elucidate their genetic diversity and vector capacities.</title>
        <authorList>
            <person name="Jia N."/>
            <person name="Wang J."/>
            <person name="Shi W."/>
            <person name="Du L."/>
            <person name="Sun Y."/>
            <person name="Zhan W."/>
            <person name="Jiang J."/>
            <person name="Wang Q."/>
            <person name="Zhang B."/>
            <person name="Ji P."/>
            <person name="Sakyi L.B."/>
            <person name="Cui X."/>
            <person name="Yuan T."/>
            <person name="Jiang B."/>
            <person name="Yang W."/>
            <person name="Lam T.T.-Y."/>
            <person name="Chang Q."/>
            <person name="Ding S."/>
            <person name="Wang X."/>
            <person name="Zhu J."/>
            <person name="Ruan X."/>
            <person name="Zhao L."/>
            <person name="Wei J."/>
            <person name="Que T."/>
            <person name="Du C."/>
            <person name="Cheng J."/>
            <person name="Dai P."/>
            <person name="Han X."/>
            <person name="Huang E."/>
            <person name="Gao Y."/>
            <person name="Liu J."/>
            <person name="Shao H."/>
            <person name="Ye R."/>
            <person name="Li L."/>
            <person name="Wei W."/>
            <person name="Wang X."/>
            <person name="Wang C."/>
            <person name="Yang T."/>
            <person name="Huo Q."/>
            <person name="Li W."/>
            <person name="Guo W."/>
            <person name="Chen H."/>
            <person name="Zhou L."/>
            <person name="Ni X."/>
            <person name="Tian J."/>
            <person name="Zhou Y."/>
            <person name="Sheng Y."/>
            <person name="Liu T."/>
            <person name="Pan Y."/>
            <person name="Xia L."/>
            <person name="Li J."/>
            <person name="Zhao F."/>
            <person name="Cao W."/>
        </authorList>
    </citation>
    <scope>NUCLEOTIDE SEQUENCE</scope>
    <source>
        <strain evidence="1">Dsil-2018</strain>
    </source>
</reference>
<gene>
    <name evidence="1" type="ORF">HPB49_013632</name>
</gene>
<keyword evidence="2" id="KW-1185">Reference proteome</keyword>
<evidence type="ECO:0000313" key="1">
    <source>
        <dbReference type="EMBL" id="KAH7980176.1"/>
    </source>
</evidence>